<dbReference type="Gene3D" id="3.40.50.300">
    <property type="entry name" value="P-loop containing nucleotide triphosphate hydrolases"/>
    <property type="match status" value="4"/>
</dbReference>
<dbReference type="OrthoDB" id="2285229at2759"/>
<feature type="compositionally biased region" description="Basic and acidic residues" evidence="7">
    <location>
        <begin position="1197"/>
        <end position="1206"/>
    </location>
</feature>
<keyword evidence="5" id="KW-0067">ATP-binding</keyword>
<evidence type="ECO:0000256" key="4">
    <source>
        <dbReference type="ARBA" id="ARBA00022806"/>
    </source>
</evidence>
<dbReference type="CDD" id="cd18076">
    <property type="entry name" value="DEXXQc_HELZ2-N"/>
    <property type="match status" value="1"/>
</dbReference>
<comment type="caution">
    <text evidence="9">The sequence shown here is derived from an EMBL/GenBank/DDBJ whole genome shotgun (WGS) entry which is preliminary data.</text>
</comment>
<evidence type="ECO:0000256" key="6">
    <source>
        <dbReference type="PROSITE-ProRule" id="PRU00723"/>
    </source>
</evidence>
<evidence type="ECO:0000256" key="3">
    <source>
        <dbReference type="ARBA" id="ARBA00022801"/>
    </source>
</evidence>
<evidence type="ECO:0000256" key="2">
    <source>
        <dbReference type="ARBA" id="ARBA00022741"/>
    </source>
</evidence>
<feature type="non-terminal residue" evidence="9">
    <location>
        <position position="1"/>
    </location>
</feature>
<dbReference type="EMBL" id="VXAG01001126">
    <property type="protein sequence ID" value="NXJ82833.1"/>
    <property type="molecule type" value="Genomic_DNA"/>
</dbReference>
<dbReference type="InterPro" id="IPR047187">
    <property type="entry name" value="SF1_C_Upf1"/>
</dbReference>
<dbReference type="InterPro" id="IPR056787">
    <property type="entry name" value="OB_HELZ2"/>
</dbReference>
<evidence type="ECO:0000313" key="10">
    <source>
        <dbReference type="Proteomes" id="UP000550660"/>
    </source>
</evidence>
<dbReference type="InterPro" id="IPR041679">
    <property type="entry name" value="DNA2/NAM7-like_C"/>
</dbReference>
<dbReference type="FunFam" id="3.40.50.300:FF:001803">
    <property type="entry name" value="Helicase with zinc finger 2"/>
    <property type="match status" value="1"/>
</dbReference>
<protein>
    <submittedName>
        <fullName evidence="9">HELZ2 Helicase</fullName>
    </submittedName>
</protein>
<reference evidence="9 10" key="1">
    <citation type="submission" date="2019-09" db="EMBL/GenBank/DDBJ databases">
        <title>Bird 10,000 Genomes (B10K) Project - Family phase.</title>
        <authorList>
            <person name="Zhang G."/>
        </authorList>
    </citation>
    <scope>NUCLEOTIDE SEQUENCE [LARGE SCALE GENOMIC DNA]</scope>
    <source>
        <strain evidence="9">B10K-DU-007-40</strain>
        <tissue evidence="9">Mixed tissue sample</tissue>
    </source>
</reference>
<dbReference type="SUPFAM" id="SSF52540">
    <property type="entry name" value="P-loop containing nucleoside triphosphate hydrolases"/>
    <property type="match status" value="2"/>
</dbReference>
<dbReference type="FunFam" id="3.40.50.300:FF:001313">
    <property type="entry name" value="Helicase with zinc finger domain 2"/>
    <property type="match status" value="1"/>
</dbReference>
<dbReference type="Pfam" id="PF13087">
    <property type="entry name" value="AAA_12"/>
    <property type="match status" value="2"/>
</dbReference>
<dbReference type="CDD" id="cd18808">
    <property type="entry name" value="SF1_C_Upf1"/>
    <property type="match status" value="2"/>
</dbReference>
<dbReference type="FunFam" id="3.40.50.300:FF:001373">
    <property type="entry name" value="Helicase with zinc finger domain 2"/>
    <property type="match status" value="1"/>
</dbReference>
<evidence type="ECO:0000256" key="5">
    <source>
        <dbReference type="ARBA" id="ARBA00022840"/>
    </source>
</evidence>
<dbReference type="Pfam" id="PF13086">
    <property type="entry name" value="AAA_11"/>
    <property type="match status" value="2"/>
</dbReference>
<keyword evidence="3" id="KW-0378">Hydrolase</keyword>
<comment type="similarity">
    <text evidence="1">Belongs to the DNA2/NAM7 helicase family.</text>
</comment>
<dbReference type="Pfam" id="PF25049">
    <property type="entry name" value="OB_HELZ2"/>
    <property type="match status" value="1"/>
</dbReference>
<gene>
    <name evidence="9" type="primary">Helz2</name>
    <name evidence="9" type="ORF">TROMEL_R12199</name>
</gene>
<dbReference type="GO" id="GO:0043139">
    <property type="term" value="F:5'-3' DNA helicase activity"/>
    <property type="evidence" value="ECO:0007669"/>
    <property type="project" value="TreeGrafter"/>
</dbReference>
<keyword evidence="4 9" id="KW-0347">Helicase</keyword>
<feature type="zinc finger region" description="C3H1-type" evidence="6">
    <location>
        <begin position="213"/>
        <end position="242"/>
    </location>
</feature>
<dbReference type="CDD" id="cd18040">
    <property type="entry name" value="DEXXc_HELZ2-C"/>
    <property type="match status" value="1"/>
</dbReference>
<keyword evidence="2" id="KW-0547">Nucleotide-binding</keyword>
<keyword evidence="6" id="KW-0479">Metal-binding</keyword>
<dbReference type="PANTHER" id="PTHR43788">
    <property type="entry name" value="DNA2/NAM7 HELICASE FAMILY MEMBER"/>
    <property type="match status" value="1"/>
</dbReference>
<keyword evidence="6" id="KW-0863">Zinc-finger</keyword>
<dbReference type="SMART" id="SM00955">
    <property type="entry name" value="RNB"/>
    <property type="match status" value="1"/>
</dbReference>
<keyword evidence="10" id="KW-1185">Reference proteome</keyword>
<keyword evidence="6" id="KW-0862">Zinc</keyword>
<dbReference type="PANTHER" id="PTHR43788:SF16">
    <property type="entry name" value="HELICASE WITH ZINC FINGER 2"/>
    <property type="match status" value="1"/>
</dbReference>
<name>A0A7L0EIU5_TROML</name>
<dbReference type="InterPro" id="IPR041677">
    <property type="entry name" value="DNA2/NAM7_AAA_11"/>
</dbReference>
<proteinExistence type="inferred from homology"/>
<dbReference type="InterPro" id="IPR012340">
    <property type="entry name" value="NA-bd_OB-fold"/>
</dbReference>
<dbReference type="InterPro" id="IPR050534">
    <property type="entry name" value="Coronavir_polyprotein_1ab"/>
</dbReference>
<feature type="region of interest" description="Disordered" evidence="7">
    <location>
        <begin position="1197"/>
        <end position="1228"/>
    </location>
</feature>
<evidence type="ECO:0000313" key="9">
    <source>
        <dbReference type="EMBL" id="NXJ82833.1"/>
    </source>
</evidence>
<organism evidence="9 10">
    <name type="scientific">Trogon melanurus</name>
    <name type="common">Black-tailed trogon</name>
    <dbReference type="NCBI Taxonomy" id="56311"/>
    <lineage>
        <taxon>Eukaryota</taxon>
        <taxon>Metazoa</taxon>
        <taxon>Chordata</taxon>
        <taxon>Craniata</taxon>
        <taxon>Vertebrata</taxon>
        <taxon>Euteleostomi</taxon>
        <taxon>Archelosauria</taxon>
        <taxon>Archosauria</taxon>
        <taxon>Dinosauria</taxon>
        <taxon>Saurischia</taxon>
        <taxon>Theropoda</taxon>
        <taxon>Coelurosauria</taxon>
        <taxon>Aves</taxon>
        <taxon>Neognathae</taxon>
        <taxon>Neoaves</taxon>
        <taxon>Telluraves</taxon>
        <taxon>Coraciimorphae</taxon>
        <taxon>Trogoniformes</taxon>
        <taxon>Trogonidae</taxon>
        <taxon>Trogon</taxon>
    </lineage>
</organism>
<dbReference type="InterPro" id="IPR001900">
    <property type="entry name" value="RNase_II/R"/>
</dbReference>
<dbReference type="GO" id="GO:0005524">
    <property type="term" value="F:ATP binding"/>
    <property type="evidence" value="ECO:0007669"/>
    <property type="project" value="UniProtKB-KW"/>
</dbReference>
<dbReference type="InterPro" id="IPR000571">
    <property type="entry name" value="Znf_CCCH"/>
</dbReference>
<dbReference type="GO" id="GO:0016787">
    <property type="term" value="F:hydrolase activity"/>
    <property type="evidence" value="ECO:0007669"/>
    <property type="project" value="UniProtKB-KW"/>
</dbReference>
<dbReference type="InterPro" id="IPR013087">
    <property type="entry name" value="Znf_C2H2_type"/>
</dbReference>
<dbReference type="SUPFAM" id="SSF50249">
    <property type="entry name" value="Nucleic acid-binding proteins"/>
    <property type="match status" value="2"/>
</dbReference>
<feature type="non-terminal residue" evidence="9">
    <location>
        <position position="2820"/>
    </location>
</feature>
<dbReference type="GO" id="GO:0004540">
    <property type="term" value="F:RNA nuclease activity"/>
    <property type="evidence" value="ECO:0007669"/>
    <property type="project" value="InterPro"/>
</dbReference>
<evidence type="ECO:0000256" key="7">
    <source>
        <dbReference type="SAM" id="MobiDB-lite"/>
    </source>
</evidence>
<evidence type="ECO:0000259" key="8">
    <source>
        <dbReference type="PROSITE" id="PS50103"/>
    </source>
</evidence>
<dbReference type="Pfam" id="PF00773">
    <property type="entry name" value="RNB"/>
    <property type="match status" value="1"/>
</dbReference>
<dbReference type="PROSITE" id="PS00028">
    <property type="entry name" value="ZINC_FINGER_C2H2_1"/>
    <property type="match status" value="1"/>
</dbReference>
<dbReference type="PROSITE" id="PS50103">
    <property type="entry name" value="ZF_C3H1"/>
    <property type="match status" value="1"/>
</dbReference>
<feature type="domain" description="C3H1-type" evidence="8">
    <location>
        <begin position="213"/>
        <end position="242"/>
    </location>
</feature>
<dbReference type="Proteomes" id="UP000550660">
    <property type="component" value="Unassembled WGS sequence"/>
</dbReference>
<accession>A0A7L0EIU5</accession>
<dbReference type="GO" id="GO:0003723">
    <property type="term" value="F:RNA binding"/>
    <property type="evidence" value="ECO:0007669"/>
    <property type="project" value="InterPro"/>
</dbReference>
<evidence type="ECO:0000256" key="1">
    <source>
        <dbReference type="ARBA" id="ARBA00007913"/>
    </source>
</evidence>
<sequence>MPTANGPAVPLGSLQQQLELRLVCSKCSVKENEITYHLREVEHKCMYEILLARCRGRRSTAWRKVFRRPGFPNPARYAVCRYYVVGLGCSKHKSQCTFAWSPEEAMVWNFEREQQLERRQLKAAVLEAQLGGHPAAASHPAVSAAGEITSEFGGQFQEICKRCFFGFPQRISAGGRGQLCETHWTWDPLLVHVVSDSRRKKQYTAIRPCPEFIPTLSYCRFVSRGQPCKHSPQRCQYAHSDVEMAVWEAEREHVLVRSDLLLATGTCSDSDEPPAPVPVQFYCRVCLVTFSSQESFESHCSSVEHVQMLLADNSVQWVHRAPPFGLTKFSLCSRVDVCEMGKSCPKAHSTEELQEWIQRVKVDVKKRKQALKEGLLSYQDRLLAEYRTCSNEVLIMAEHVEGVTVTCEQRLHVHLEDRRAKYRWKFRVCSQQMRLQHVALLKREPGVTFYFSGNGLSRGLQYIRGEHVATLASSPPAAQVEVCVECCTLGVFEQWVVFDFGRRPVLTQKIKVEVGRRESPQHVPGSRESSRPVNFVRWDRGNRIIVPSVPRTGEDLDLLAKYKPPALALDYQREGGGTITRLNYRERMHSFLFREEEAEQALIAKLNLRVLISLTPMLQSLSMGMKFALAGELFAEVPTPYNLSPDTDEGYLLSRSVPTAFLALDPPVDNRVYEVVVEHKATTEKTIWLQIPKRCCSELNFKPNTSHKVEIQFQIDQLLFRQWHQAVDRLLDEKLVLPDVAACSVPYSLGSPQKGNSKQKLAISFITGQATTSRQVPPLLIYGPFGTGKTFTLAMATMEVLRQPNTRVLICTHTNSAADIYIREYFHHFVTNGHPWAVPLRIISTDRPINMTDPITQMYCCLSPDQRSFRHPTRAEIDRHHVIITTSMLSKNLKVAPGYFTHIMIDEAAQMLECEALVPLSYATFQTRIVLAGDHMQITPKLFCVGDGQSADHTLLNRLFQFYQKERHEVATKSRIIFNENYRSTAGIIEFVSKHFYVSKGNAIQASENILPHPEIYPLVFCHVSGVAERDMSMISWHNASEIIQVIEKVKEIYQRWPDEWGVRDLKRICVVSHGMQVSATRQELRKKQLQDVVVENYENLPGREFRVIIISTVHTRESLRVSASHHLEFFNEARVLNTIMTRAQSLVVAVGDAVALCSHGQCSKVWKRFIQQCIEKGSVFPEDLTMAQIKQAAFDKESWSRRSPERDEEDSDTDSWSSEGESVNPDDPILQELLDESKNVLVTVSEEGLLNVKSEASNLWEDRQEYVSFSTQMMQQYLHMHPKMYKRCELVKEGFDRASAFTLNDSPAMSIQIKGRVHCGTAFTGDEVLVEILQNSTADSGSHRPQGKVVGIFKRAERERTFICMMDEFDPRVMIPIDPTVTKIFVPGLKEKPNVIPIRRLVNGKYRVVSCEKISQETRRCQFFCVQVISWREGFYYPLGIITEILHAALTLEEGLKILDLEYGLEKKYPAAVTKESARYSSSSKLNLAKENLKDCRSYPTFTVDPQGARDLDDAISVRDLGRQYEIGIHIADVAGVIPKGSALDLEAKKRGVTFYAPSQEPLCMFPPHISQDVCSLLPQKDRRVISLFVTVEKETGKMLKGIFTISVIRSDRQLSYEEAELYIKDRYRGAARALRFDTLEDCIAVAYHFSRIHRKARLQEDCFYDQLDEGCSPGNRGSHQMIEELMIMFNSFVAEFLSNKEDTRNVTPLRCQCEPNLQQLTLLKNKYSHILPLSIHLMHHLGEVPPGQRCSKDVEFSVLAPIWQHLQSAANVCDFHKMLDLIVTDDIHPKLAPMNLEFRRLLSRSYFSRSNSTALSKVGHYSLHVDSYTWASSPIRRYVDVVLQRHLHSVLCKKPVAYSADDIEFLCHDFNRKNSQATTYERRARCLQMATQLKGQVLQKIAFVVDIEGMNRYFQALFPLNRESLPDPHKINYRSLQLIEQPMFIQQRNSIKLTWKRRVYSVETAKEHGLRVGPLCDRSIALVDTQTWQNVLAAVRSEKFEEAASLLRKSERLYQRHVGSVRRSPCSHYMELSLELSAGNALQFQLTTDVSRGFLVPFVQLWCVTPGFDVCLQHSEKPIDCFSAYATLPSKDKYKHATEYSKVWMPMSAMESASCAVAENDSIVLHDVKIQWAQQRTSKGQLQGSFILKKAFLDECSIEVDFNHCYLCIRLAGLKLGSPQSDEECLSQGLQNLTFFNKSNPESKLMVDPDTYTWVAHGITEEFGDSEKPDRTDQYTMNFYIHYMSMENIPVEISAASATFTVELIPKMLPDVRKEKAIWKLKYASELAKSIALGHEPPKKATTSKILHQKSFDLPGSSRKLNHSQSQAILNALRKPFTLIQGPPGTGKTVVGTHIVYWFHELNEKSLEKEETPSSDTENSKRRKCILYCGPSNKSVDVVAEMLLKMRNLKPLRVYGEAIETMEYPYPGSNRQLSRKALRDAKPKRELSEIILHHRIRRPPNPCYKEICNFDARMKRGEQITEEETRRYKRTLSDARAHELAKHDVILCTCSAASATSLEHLDVWQIIIDECAMSTEPETLIPLVSHRHAEKVVLLGDHKQLRPVVNNDFCKSLGMETSLFERYRSQAWMLDTQYRMHKSICEFPSQEFYERRLKTCPDLLRKPSVFYHKDNACCPIIFGHVEGKEQSLVISTEEGNENSKANPEEAEQAVRVAKQLTLDGTIRPESIAILSPYNAQVSEISKGLLKEGVRGVTVCTIMKSQGSEWRYVILSTVRSCPRSEIDRKPTKSWQKYHLGFVTDPNQVNVGITRAQEGLCIIGNRYLLECNPLWRRLLQHYRQHHCYAAAQGISVRKTPALRR</sequence>
<dbReference type="GO" id="GO:0008270">
    <property type="term" value="F:zinc ion binding"/>
    <property type="evidence" value="ECO:0007669"/>
    <property type="project" value="UniProtKB-KW"/>
</dbReference>
<dbReference type="InterPro" id="IPR027417">
    <property type="entry name" value="P-loop_NTPase"/>
</dbReference>